<proteinExistence type="predicted"/>
<evidence type="ECO:0000313" key="2">
    <source>
        <dbReference type="Proteomes" id="UP000219452"/>
    </source>
</evidence>
<dbReference type="Proteomes" id="UP000219452">
    <property type="component" value="Unassembled WGS sequence"/>
</dbReference>
<accession>A0A286GWB2</accession>
<gene>
    <name evidence="1" type="ORF">SAMN06269250_0168</name>
</gene>
<dbReference type="EMBL" id="OCNH01000011">
    <property type="protein sequence ID" value="SOD99791.1"/>
    <property type="molecule type" value="Genomic_DNA"/>
</dbReference>
<dbReference type="AlphaFoldDB" id="A0A286GWB2"/>
<evidence type="ECO:0000313" key="1">
    <source>
        <dbReference type="EMBL" id="SOD99791.1"/>
    </source>
</evidence>
<dbReference type="OrthoDB" id="9934650at2"/>
<name>A0A286GWB2_9BACT</name>
<keyword evidence="2" id="KW-1185">Reference proteome</keyword>
<dbReference type="RefSeq" id="WP_097132207.1">
    <property type="nucleotide sequence ID" value="NZ_OCNH01000011.1"/>
</dbReference>
<reference evidence="2" key="1">
    <citation type="submission" date="2017-09" db="EMBL/GenBank/DDBJ databases">
        <authorList>
            <person name="Varghese N."/>
            <person name="Submissions S."/>
        </authorList>
    </citation>
    <scope>NUCLEOTIDE SEQUENCE [LARGE SCALE GENOMIC DNA]</scope>
    <source>
        <strain evidence="2">DSM 29961</strain>
    </source>
</reference>
<organism evidence="1 2">
    <name type="scientific">Spirosoma fluviale</name>
    <dbReference type="NCBI Taxonomy" id="1597977"/>
    <lineage>
        <taxon>Bacteria</taxon>
        <taxon>Pseudomonadati</taxon>
        <taxon>Bacteroidota</taxon>
        <taxon>Cytophagia</taxon>
        <taxon>Cytophagales</taxon>
        <taxon>Cytophagaceae</taxon>
        <taxon>Spirosoma</taxon>
    </lineage>
</organism>
<protein>
    <submittedName>
        <fullName evidence="1">Uncharacterized protein</fullName>
    </submittedName>
</protein>
<sequence>MKRTQKIHLLTALVTGTATSKQLADLRQSQEPIYLTLNLGTDNNPMEQDPNEPTYHIDIYSDGTVNCYDLYPDGQIEYRI</sequence>